<accession>A0A3N2C2C7</accession>
<proteinExistence type="predicted"/>
<evidence type="ECO:0000256" key="2">
    <source>
        <dbReference type="SAM" id="MobiDB-lite"/>
    </source>
</evidence>
<dbReference type="EMBL" id="RKHL01000001">
    <property type="protein sequence ID" value="ROR81600.1"/>
    <property type="molecule type" value="Genomic_DNA"/>
</dbReference>
<dbReference type="InterPro" id="IPR023346">
    <property type="entry name" value="Lysozyme-like_dom_sf"/>
</dbReference>
<evidence type="ECO:0000313" key="5">
    <source>
        <dbReference type="Proteomes" id="UP000266915"/>
    </source>
</evidence>
<comment type="caution">
    <text evidence="4">The sequence shown here is derived from an EMBL/GenBank/DDBJ whole genome shotgun (WGS) entry which is preliminary data.</text>
</comment>
<sequence>MRKPLTALSPRSRGVSRAAALGAALVIAVSVASPAAAVTPTSFRTADYPSWDDVQAAKANESTAQAEADRIVSLLDGLRDESARLGDEAVRQGAAAGEAKAAFDAQAAVADTISAQATAAASAAASSKRQAGAVIAQMTRTGGVDPTLSLVLSGAADDDLLSKLSAISKLSETSAQDLASATAASNTATALAEQATAAETERQRLSEAADASYETAQSASDAADAAVAEQQANRDRLYQQLAVLKNTTAAVEQAYAQSQEAIAAEEQRRNEATGGEGSTSAPPPDLAADPAGAKAYAQSAIGAYGWGSGEFQCLLQLWTRESSWRVNAYNESSGAYGIPQSLPGSKMASSGDDWRTNAATQINWGLNYIDSRYGSPCGAWAHSEATNWY</sequence>
<organism evidence="4 5">
    <name type="scientific">Plantibacter flavus</name>
    <dbReference type="NCBI Taxonomy" id="150123"/>
    <lineage>
        <taxon>Bacteria</taxon>
        <taxon>Bacillati</taxon>
        <taxon>Actinomycetota</taxon>
        <taxon>Actinomycetes</taxon>
        <taxon>Micrococcales</taxon>
        <taxon>Microbacteriaceae</taxon>
        <taxon>Plantibacter</taxon>
    </lineage>
</organism>
<dbReference type="SUPFAM" id="SSF53955">
    <property type="entry name" value="Lysozyme-like"/>
    <property type="match status" value="1"/>
</dbReference>
<evidence type="ECO:0000256" key="3">
    <source>
        <dbReference type="SAM" id="SignalP"/>
    </source>
</evidence>
<evidence type="ECO:0000313" key="4">
    <source>
        <dbReference type="EMBL" id="ROR81600.1"/>
    </source>
</evidence>
<feature type="region of interest" description="Disordered" evidence="2">
    <location>
        <begin position="261"/>
        <end position="291"/>
    </location>
</feature>
<name>A0A3N2C2C7_9MICO</name>
<dbReference type="AlphaFoldDB" id="A0A3N2C2C7"/>
<dbReference type="RefSeq" id="WP_085510704.1">
    <property type="nucleotide sequence ID" value="NZ_FXAP01000001.1"/>
</dbReference>
<evidence type="ECO:0000256" key="1">
    <source>
        <dbReference type="SAM" id="Coils"/>
    </source>
</evidence>
<keyword evidence="5" id="KW-1185">Reference proteome</keyword>
<keyword evidence="3" id="KW-0732">Signal</keyword>
<keyword evidence="1" id="KW-0175">Coiled coil</keyword>
<protein>
    <recommendedName>
        <fullName evidence="6">Lytic transglycosylase domain-containing protein</fullName>
    </recommendedName>
</protein>
<reference evidence="4 5" key="1">
    <citation type="submission" date="2018-11" db="EMBL/GenBank/DDBJ databases">
        <title>Sequencing the genomes of 1000 actinobacteria strains.</title>
        <authorList>
            <person name="Klenk H.-P."/>
        </authorList>
    </citation>
    <scope>NUCLEOTIDE SEQUENCE [LARGE SCALE GENOMIC DNA]</scope>
    <source>
        <strain evidence="4 5">DSM 14012</strain>
    </source>
</reference>
<feature type="coiled-coil region" evidence="1">
    <location>
        <begin position="188"/>
        <end position="247"/>
    </location>
</feature>
<feature type="chain" id="PRO_5039582533" description="Lytic transglycosylase domain-containing protein" evidence="3">
    <location>
        <begin position="36"/>
        <end position="389"/>
    </location>
</feature>
<feature type="signal peptide" evidence="3">
    <location>
        <begin position="1"/>
        <end position="35"/>
    </location>
</feature>
<dbReference type="Proteomes" id="UP000266915">
    <property type="component" value="Unassembled WGS sequence"/>
</dbReference>
<evidence type="ECO:0008006" key="6">
    <source>
        <dbReference type="Google" id="ProtNLM"/>
    </source>
</evidence>
<gene>
    <name evidence="4" type="ORF">EDD42_1667</name>
</gene>